<keyword evidence="2" id="KW-1185">Reference proteome</keyword>
<proteinExistence type="predicted"/>
<reference evidence="1 2" key="1">
    <citation type="journal article" date="2018" name="Sci. Rep.">
        <title>Genomic signatures of local adaptation to the degree of environmental predictability in rotifers.</title>
        <authorList>
            <person name="Franch-Gras L."/>
            <person name="Hahn C."/>
            <person name="Garcia-Roger E.M."/>
            <person name="Carmona M.J."/>
            <person name="Serra M."/>
            <person name="Gomez A."/>
        </authorList>
    </citation>
    <scope>NUCLEOTIDE SEQUENCE [LARGE SCALE GENOMIC DNA]</scope>
    <source>
        <strain evidence="1">HYR1</strain>
    </source>
</reference>
<dbReference type="AlphaFoldDB" id="A0A3M7RSV4"/>
<dbReference type="EMBL" id="REGN01002743">
    <property type="protein sequence ID" value="RNA26418.1"/>
    <property type="molecule type" value="Genomic_DNA"/>
</dbReference>
<dbReference type="Proteomes" id="UP000276133">
    <property type="component" value="Unassembled WGS sequence"/>
</dbReference>
<comment type="caution">
    <text evidence="1">The sequence shown here is derived from an EMBL/GenBank/DDBJ whole genome shotgun (WGS) entry which is preliminary data.</text>
</comment>
<organism evidence="1 2">
    <name type="scientific">Brachionus plicatilis</name>
    <name type="common">Marine rotifer</name>
    <name type="synonym">Brachionus muelleri</name>
    <dbReference type="NCBI Taxonomy" id="10195"/>
    <lineage>
        <taxon>Eukaryota</taxon>
        <taxon>Metazoa</taxon>
        <taxon>Spiralia</taxon>
        <taxon>Gnathifera</taxon>
        <taxon>Rotifera</taxon>
        <taxon>Eurotatoria</taxon>
        <taxon>Monogononta</taxon>
        <taxon>Pseudotrocha</taxon>
        <taxon>Ploima</taxon>
        <taxon>Brachionidae</taxon>
        <taxon>Brachionus</taxon>
    </lineage>
</organism>
<evidence type="ECO:0000313" key="1">
    <source>
        <dbReference type="EMBL" id="RNA26418.1"/>
    </source>
</evidence>
<accession>A0A3M7RSV4</accession>
<evidence type="ECO:0000313" key="2">
    <source>
        <dbReference type="Proteomes" id="UP000276133"/>
    </source>
</evidence>
<sequence length="68" mass="8104">MLNADTSIITIWIECKNLHQKMPIVHCGKMMEKRKEGVQMVTRSKFDRVRLSMNALRTFLKRMLHTTR</sequence>
<gene>
    <name evidence="1" type="ORF">BpHYR1_028766</name>
</gene>
<protein>
    <submittedName>
        <fullName evidence="1">Uncharacterized protein</fullName>
    </submittedName>
</protein>
<name>A0A3M7RSV4_BRAPC</name>